<dbReference type="InterPro" id="IPR054384">
    <property type="entry name" value="SecDF_P1_head"/>
</dbReference>
<feature type="transmembrane region" description="Helical" evidence="9">
    <location>
        <begin position="563"/>
        <end position="583"/>
    </location>
</feature>
<feature type="transmembrane region" description="Helical" evidence="9">
    <location>
        <begin position="539"/>
        <end position="556"/>
    </location>
</feature>
<keyword evidence="2 9" id="KW-0813">Transport</keyword>
<feature type="domain" description="Protein translocase subunit SecDF P1" evidence="12">
    <location>
        <begin position="212"/>
        <end position="266"/>
    </location>
</feature>
<evidence type="ECO:0000259" key="11">
    <source>
        <dbReference type="Pfam" id="PF02355"/>
    </source>
</evidence>
<dbReference type="Pfam" id="PF02355">
    <property type="entry name" value="SecD_SecF_C"/>
    <property type="match status" value="2"/>
</dbReference>
<accession>A0A4Q4KPA4</accession>
<dbReference type="Pfam" id="PF21760">
    <property type="entry name" value="SecD_1st"/>
    <property type="match status" value="1"/>
</dbReference>
<dbReference type="InterPro" id="IPR048634">
    <property type="entry name" value="SecD_SecF_C"/>
</dbReference>
<protein>
    <recommendedName>
        <fullName evidence="9 10">Multifunctional fusion protein</fullName>
    </recommendedName>
    <domain>
        <recommendedName>
            <fullName evidence="9">Protein translocase subunit SecD</fullName>
        </recommendedName>
    </domain>
    <domain>
        <recommendedName>
            <fullName evidence="10">Protein-export membrane protein SecF</fullName>
        </recommendedName>
    </domain>
</protein>
<dbReference type="HAMAP" id="MF_01464_B">
    <property type="entry name" value="SecF_B"/>
    <property type="match status" value="1"/>
</dbReference>
<evidence type="ECO:0000259" key="12">
    <source>
        <dbReference type="Pfam" id="PF21760"/>
    </source>
</evidence>
<dbReference type="GO" id="GO:0006605">
    <property type="term" value="P:protein targeting"/>
    <property type="evidence" value="ECO:0007669"/>
    <property type="project" value="UniProtKB-UniRule"/>
</dbReference>
<dbReference type="Gene3D" id="1.20.1640.10">
    <property type="entry name" value="Multidrug efflux transporter AcrB transmembrane domain"/>
    <property type="match status" value="2"/>
</dbReference>
<feature type="domain" description="SecDF P1 head subdomain" evidence="13">
    <location>
        <begin position="421"/>
        <end position="517"/>
    </location>
</feature>
<dbReference type="InterPro" id="IPR048631">
    <property type="entry name" value="SecD_1st"/>
</dbReference>
<feature type="transmembrane region" description="Helical" evidence="9">
    <location>
        <begin position="664"/>
        <end position="686"/>
    </location>
</feature>
<name>A0A4Q4KPA4_9FLAO</name>
<feature type="transmembrane region" description="Helical" evidence="9">
    <location>
        <begin position="965"/>
        <end position="982"/>
    </location>
</feature>
<sequence>MRNKGFFWFFTILLLVVSIYQISFSFIGGGIEKEAEQLAIERVEALKASAKEDSVKLPNGTFVNFNTDNEAYALAKAAFINEILKEKNDEVVYLGNTFNEVKGKSVSLGLDLEGGMSVTLELSMSELVKNAALNSRDLHFKKPYESALDQFNSKGGDFIDIFVAKHQEMFPDRLLIREFSSDDVVSKITNKATDEATKAYLRGLSDGALDGVETIMENRINQFGVAQPNITKDNNANRLYIELPGVKDQATVRQRLQSTANLEFYLAYKGEELGGFFNELLIERSDDVSNDEFDDLFSDDVDTTVTENTEIVKKEDSSALSLEEELAIEEDAAKDTTFKLSSFGRMFQVNIDAENRFQNSPRLGFAKANDTSKVNTILNDKAEELMLENIKFVWGSKGENIGIADTTYYTLYAMKIPQALKARVGGTDIENARLSFDPNQSDRGVSIEMSDRGAEEWGKMTSENVGNFIAITMDEKVYSAPIINGPITGGQTLISGDFTVAEAQALTNLLNAGALPAPCIIVDEAVVGPTIGAENSRSGLISFAFALALVLIYMVFYYGRAGLVADIALVINIVLIVGFLAAFGAVLTLAGIAGIVLTIGMSVDANVLIFERVREELREGKGMKLAIKDGYGNALSSIIDANVTTLLVAIVLKTFGTGPIESFATTLIIGIFTSVFAAVVITRLIFESQIDKKKTFAFSTPMTKNAFTNVNIAFIKNRKKFYILSSILVLGGIIAISTRGLKPSVEFSGGRTYETVFDKPVGQDVEQIKSILRDGLQVDGAPASVEVKIRNSDYRVEIATDYLQNVPNSEATVRKDLLKALEIAEAQFGTATIENSRSVSPTVSEELQRSSSIAIILSLVIIFVYILIRFGKWQYGLGAIVAMGHDVIIVLGIFALLHGVLPFNMEVDQAFVAAILTVVGYSINDTVVVFDRIREFLNKYRRKTQNEIINDAINSTLGRTVNTSLSTFIVLLTIFIFDGGAIKGFVFALMIGIVVGTYSSVCIATPIVADLMKSKKHIHEEIETAETV</sequence>
<evidence type="ECO:0000256" key="3">
    <source>
        <dbReference type="ARBA" id="ARBA00022475"/>
    </source>
</evidence>
<keyword evidence="6 9" id="KW-1133">Transmembrane helix</keyword>
<keyword evidence="8 9" id="KW-0472">Membrane</keyword>
<keyword evidence="7 9" id="KW-0811">Translocation</keyword>
<evidence type="ECO:0000313" key="15">
    <source>
        <dbReference type="Proteomes" id="UP000293952"/>
    </source>
</evidence>
<evidence type="ECO:0000256" key="8">
    <source>
        <dbReference type="ARBA" id="ARBA00023136"/>
    </source>
</evidence>
<dbReference type="GO" id="GO:0015450">
    <property type="term" value="F:protein-transporting ATPase activity"/>
    <property type="evidence" value="ECO:0007669"/>
    <property type="project" value="InterPro"/>
</dbReference>
<evidence type="ECO:0000256" key="2">
    <source>
        <dbReference type="ARBA" id="ARBA00022448"/>
    </source>
</evidence>
<evidence type="ECO:0000256" key="4">
    <source>
        <dbReference type="ARBA" id="ARBA00022692"/>
    </source>
</evidence>
<comment type="similarity">
    <text evidence="10">Belongs to the SecD/SecF family. SecF subfamily.</text>
</comment>
<dbReference type="PANTHER" id="PTHR30081">
    <property type="entry name" value="PROTEIN-EXPORT MEMBRANE PROTEIN SEC"/>
    <property type="match status" value="1"/>
</dbReference>
<proteinExistence type="inferred from homology"/>
<dbReference type="OrthoDB" id="9805019at2"/>
<dbReference type="RefSeq" id="WP_130092676.1">
    <property type="nucleotide sequence ID" value="NZ_SETE01000002.1"/>
</dbReference>
<keyword evidence="3 9" id="KW-1003">Cell membrane</keyword>
<evidence type="ECO:0000313" key="14">
    <source>
        <dbReference type="EMBL" id="RYM34667.1"/>
    </source>
</evidence>
<comment type="similarity">
    <text evidence="9">Belongs to the SecD/SecF family. SecD subfamily.</text>
</comment>
<dbReference type="InterPro" id="IPR022813">
    <property type="entry name" value="SecD/SecF_arch_bac"/>
</dbReference>
<dbReference type="EMBL" id="SETE01000002">
    <property type="protein sequence ID" value="RYM34667.1"/>
    <property type="molecule type" value="Genomic_DNA"/>
</dbReference>
<comment type="subunit">
    <text evidence="9">Forms a complex with SecF. Part of the essential Sec protein translocation apparatus which comprises SecA, SecYEG and auxiliary proteins SecDF. Other proteins may also be involved.</text>
</comment>
<feature type="transmembrane region" description="Helical" evidence="9">
    <location>
        <begin position="910"/>
        <end position="933"/>
    </location>
</feature>
<dbReference type="Gene3D" id="3.30.70.3220">
    <property type="match status" value="1"/>
</dbReference>
<dbReference type="NCBIfam" id="TIGR01129">
    <property type="entry name" value="secD"/>
    <property type="match status" value="1"/>
</dbReference>
<dbReference type="GO" id="GO:0065002">
    <property type="term" value="P:intracellular protein transmembrane transport"/>
    <property type="evidence" value="ECO:0007669"/>
    <property type="project" value="UniProtKB-UniRule"/>
</dbReference>
<dbReference type="AlphaFoldDB" id="A0A4Q4KPA4"/>
<dbReference type="NCBIfam" id="TIGR00966">
    <property type="entry name" value="transloc_SecF"/>
    <property type="match status" value="1"/>
</dbReference>
<feature type="domain" description="Protein export membrane protein SecD/SecF C-terminal" evidence="11">
    <location>
        <begin position="830"/>
        <end position="1013"/>
    </location>
</feature>
<comment type="function">
    <text evidence="9">Part of the Sec protein translocase complex. Interacts with the SecYEG preprotein conducting channel. SecDF uses the proton motive force (PMF) to complete protein translocation after the ATP-dependent function of SecA.</text>
</comment>
<comment type="subcellular location">
    <subcellularLocation>
        <location evidence="1 9">Cell membrane</location>
        <topology evidence="1 9">Multi-pass membrane protein</topology>
    </subcellularLocation>
</comment>
<dbReference type="InterPro" id="IPR005665">
    <property type="entry name" value="SecF_bac"/>
</dbReference>
<organism evidence="14 15">
    <name type="scientific">Brumimicrobium glaciale</name>
    <dbReference type="NCBI Taxonomy" id="200475"/>
    <lineage>
        <taxon>Bacteria</taxon>
        <taxon>Pseudomonadati</taxon>
        <taxon>Bacteroidota</taxon>
        <taxon>Flavobacteriia</taxon>
        <taxon>Flavobacteriales</taxon>
        <taxon>Crocinitomicaceae</taxon>
        <taxon>Brumimicrobium</taxon>
    </lineage>
</organism>
<dbReference type="SUPFAM" id="SSF82866">
    <property type="entry name" value="Multidrug efflux transporter AcrB transmembrane domain"/>
    <property type="match status" value="2"/>
</dbReference>
<dbReference type="Proteomes" id="UP000293952">
    <property type="component" value="Unassembled WGS sequence"/>
</dbReference>
<keyword evidence="4 9" id="KW-0812">Transmembrane</keyword>
<dbReference type="InterPro" id="IPR022645">
    <property type="entry name" value="SecD/SecF_bac"/>
</dbReference>
<evidence type="ECO:0000259" key="13">
    <source>
        <dbReference type="Pfam" id="PF22599"/>
    </source>
</evidence>
<dbReference type="HAMAP" id="MF_01463_B">
    <property type="entry name" value="SecD_B"/>
    <property type="match status" value="1"/>
</dbReference>
<dbReference type="Gene3D" id="3.30.1360.200">
    <property type="match status" value="1"/>
</dbReference>
<reference evidence="14 15" key="1">
    <citation type="submission" date="2019-02" db="EMBL/GenBank/DDBJ databases">
        <title>Genome sequence of the sea-ice species Brumimicrobium glaciale.</title>
        <authorList>
            <person name="Bowman J.P."/>
        </authorList>
    </citation>
    <scope>NUCLEOTIDE SEQUENCE [LARGE SCALE GENOMIC DNA]</scope>
    <source>
        <strain evidence="14 15">IC156</strain>
    </source>
</reference>
<dbReference type="InterPro" id="IPR022646">
    <property type="entry name" value="SecD/SecF_CS"/>
</dbReference>
<dbReference type="InterPro" id="IPR055344">
    <property type="entry name" value="SecD_SecF_C_bact"/>
</dbReference>
<feature type="transmembrane region" description="Helical" evidence="9">
    <location>
        <begin position="589"/>
        <end position="610"/>
    </location>
</feature>
<feature type="transmembrane region" description="Helical" evidence="9">
    <location>
        <begin position="721"/>
        <end position="741"/>
    </location>
</feature>
<dbReference type="PANTHER" id="PTHR30081:SF1">
    <property type="entry name" value="PROTEIN TRANSLOCASE SUBUNIT SECD"/>
    <property type="match status" value="1"/>
</dbReference>
<evidence type="ECO:0000256" key="10">
    <source>
        <dbReference type="HAMAP-Rule" id="MF_01464"/>
    </source>
</evidence>
<dbReference type="NCBIfam" id="TIGR00916">
    <property type="entry name" value="2A0604s01"/>
    <property type="match status" value="2"/>
</dbReference>
<dbReference type="GO" id="GO:0005886">
    <property type="term" value="C:plasma membrane"/>
    <property type="evidence" value="ECO:0007669"/>
    <property type="project" value="UniProtKB-SubCell"/>
</dbReference>
<keyword evidence="5 9" id="KW-0653">Protein transport</keyword>
<comment type="caution">
    <text evidence="14">The sequence shown here is derived from an EMBL/GenBank/DDBJ whole genome shotgun (WGS) entry which is preliminary data.</text>
</comment>
<evidence type="ECO:0000256" key="7">
    <source>
        <dbReference type="ARBA" id="ARBA00023010"/>
    </source>
</evidence>
<gene>
    <name evidence="9 14" type="primary">secD</name>
    <name evidence="10" type="synonym">secF</name>
    <name evidence="14" type="ORF">ERX46_04640</name>
</gene>
<evidence type="ECO:0000256" key="9">
    <source>
        <dbReference type="HAMAP-Rule" id="MF_01463"/>
    </source>
</evidence>
<comment type="subunit">
    <text evidence="10">Forms a complex with SecD. Part of the essential Sec protein translocation apparatus which comprises SecA, SecYEG and auxiliary proteins SecDF. Other proteins may also be involved.</text>
</comment>
<feature type="transmembrane region" description="Helical" evidence="9">
    <location>
        <begin position="631"/>
        <end position="652"/>
    </location>
</feature>
<evidence type="ECO:0000256" key="5">
    <source>
        <dbReference type="ARBA" id="ARBA00022927"/>
    </source>
</evidence>
<dbReference type="FunFam" id="1.20.1640.10:FF:000004">
    <property type="entry name" value="Protein translocase subunit SecD"/>
    <property type="match status" value="1"/>
</dbReference>
<dbReference type="GO" id="GO:0043952">
    <property type="term" value="P:protein transport by the Sec complex"/>
    <property type="evidence" value="ECO:0007669"/>
    <property type="project" value="UniProtKB-UniRule"/>
</dbReference>
<dbReference type="Pfam" id="PF07549">
    <property type="entry name" value="Sec_GG"/>
    <property type="match status" value="2"/>
</dbReference>
<dbReference type="PRINTS" id="PR01755">
    <property type="entry name" value="SECFTRNLCASE"/>
</dbReference>
<evidence type="ECO:0000256" key="1">
    <source>
        <dbReference type="ARBA" id="ARBA00004651"/>
    </source>
</evidence>
<feature type="transmembrane region" description="Helical" evidence="9">
    <location>
        <begin position="988"/>
        <end position="1009"/>
    </location>
</feature>
<dbReference type="Pfam" id="PF22599">
    <property type="entry name" value="SecDF_P1_head"/>
    <property type="match status" value="1"/>
</dbReference>
<feature type="transmembrane region" description="Helical" evidence="9">
    <location>
        <begin position="850"/>
        <end position="868"/>
    </location>
</feature>
<dbReference type="InterPro" id="IPR005791">
    <property type="entry name" value="SecD"/>
</dbReference>
<keyword evidence="15" id="KW-1185">Reference proteome</keyword>
<comment type="caution">
    <text evidence="9">Lacks conserved residue(s) required for the propagation of feature annotation.</text>
</comment>
<feature type="transmembrane region" description="Helical" evidence="9">
    <location>
        <begin position="875"/>
        <end position="898"/>
    </location>
</feature>
<feature type="domain" description="Protein export membrane protein SecD/SecF C-terminal" evidence="11">
    <location>
        <begin position="523"/>
        <end position="683"/>
    </location>
</feature>
<evidence type="ECO:0000256" key="6">
    <source>
        <dbReference type="ARBA" id="ARBA00022989"/>
    </source>
</evidence>